<keyword evidence="7 13" id="KW-0378">Hydrolase</keyword>
<dbReference type="STRING" id="1884381.SAMN05518846_105136"/>
<feature type="active site" description="Proton acceptor" evidence="13">
    <location>
        <position position="66"/>
    </location>
</feature>
<name>A0A1I3TVI0_9BACL</name>
<dbReference type="Gene3D" id="3.60.15.10">
    <property type="entry name" value="Ribonuclease Z/Hydroxyacylglutathione hydrolase-like"/>
    <property type="match status" value="1"/>
</dbReference>
<comment type="function">
    <text evidence="12 13">Zinc phosphodiesterase, which displays some tRNA 3'-processing endonuclease activity. Probably involved in tRNA maturation, by removing a 3'-trailer from precursor tRNA.</text>
</comment>
<feature type="binding site" evidence="13">
    <location>
        <position position="140"/>
    </location>
    <ligand>
        <name>Zn(2+)</name>
        <dbReference type="ChEBI" id="CHEBI:29105"/>
        <label>1</label>
        <note>catalytic</note>
    </ligand>
</feature>
<keyword evidence="3 13" id="KW-0819">tRNA processing</keyword>
<evidence type="ECO:0000256" key="9">
    <source>
        <dbReference type="ARBA" id="ARBA00034221"/>
    </source>
</evidence>
<evidence type="ECO:0000256" key="11">
    <source>
        <dbReference type="ARBA" id="ARBA00048505"/>
    </source>
</evidence>
<dbReference type="HAMAP" id="MF_01818">
    <property type="entry name" value="RNase_Z_BN"/>
    <property type="match status" value="1"/>
</dbReference>
<sequence>MIVTFLGTGSGAPTTRRNVSGIGLRFLQAGKWWLFDCGEGTQHQLLRSPMKISQLDKIFITHLHGDHLYGLIGLLASRSLRNGEAAPLELYGPPGLDRYFRAVMDTSPVHLQYPLELKIVRDGVVYEDEEVIVTCRLAKHRVPSFAYAIQEKDKPGAFQVERAKEAGVPFGPLYGALKRGEEVTLADGTILAGKDFVGEPQPGRKIVFSGDTEPCTAVRELAEGADLLVHEATYAQRDKELAVRSGHSTAQEAAELARQASVNQLCLTHFSPRYEDEEGDFTMEDLLAEAQAIHPSTVLAADFMDVPVKRVRKTMGESADPCYNE</sequence>
<feature type="binding site" evidence="13">
    <location>
        <position position="211"/>
    </location>
    <ligand>
        <name>Zn(2+)</name>
        <dbReference type="ChEBI" id="CHEBI:29105"/>
        <label>1</label>
        <note>catalytic</note>
    </ligand>
</feature>
<evidence type="ECO:0000259" key="14">
    <source>
        <dbReference type="Pfam" id="PF12706"/>
    </source>
</evidence>
<evidence type="ECO:0000256" key="4">
    <source>
        <dbReference type="ARBA" id="ARBA00022722"/>
    </source>
</evidence>
<evidence type="ECO:0000256" key="13">
    <source>
        <dbReference type="HAMAP-Rule" id="MF_01818"/>
    </source>
</evidence>
<evidence type="ECO:0000256" key="10">
    <source>
        <dbReference type="ARBA" id="ARBA00034301"/>
    </source>
</evidence>
<dbReference type="Pfam" id="PF23023">
    <property type="entry name" value="Anti-Pycsar_Apyc1"/>
    <property type="match status" value="1"/>
</dbReference>
<accession>A0A1I3TVI0</accession>
<protein>
    <recommendedName>
        <fullName evidence="2 13">Ribonuclease Z</fullName>
        <shortName evidence="13">RNase Z</shortName>
        <ecNumber evidence="2 13">3.1.26.11</ecNumber>
    </recommendedName>
    <alternativeName>
        <fullName evidence="13">tRNA 3 endonuclease</fullName>
    </alternativeName>
    <alternativeName>
        <fullName evidence="13">tRNase Z</fullName>
    </alternativeName>
</protein>
<evidence type="ECO:0000256" key="12">
    <source>
        <dbReference type="ARBA" id="ARBA00057812"/>
    </source>
</evidence>
<feature type="binding site" evidence="13">
    <location>
        <position position="67"/>
    </location>
    <ligand>
        <name>Zn(2+)</name>
        <dbReference type="ChEBI" id="CHEBI:29105"/>
        <label>2</label>
        <note>catalytic</note>
    </ligand>
</feature>
<dbReference type="RefSeq" id="WP_092268036.1">
    <property type="nucleotide sequence ID" value="NZ_FORT01000005.1"/>
</dbReference>
<feature type="binding site" evidence="13">
    <location>
        <position position="269"/>
    </location>
    <ligand>
        <name>Zn(2+)</name>
        <dbReference type="ChEBI" id="CHEBI:29105"/>
        <label>2</label>
        <note>catalytic</note>
    </ligand>
</feature>
<dbReference type="GO" id="GO:0042781">
    <property type="term" value="F:3'-tRNA processing endoribonuclease activity"/>
    <property type="evidence" value="ECO:0007669"/>
    <property type="project" value="UniProtKB-UniRule"/>
</dbReference>
<evidence type="ECO:0000256" key="2">
    <source>
        <dbReference type="ARBA" id="ARBA00012477"/>
    </source>
</evidence>
<reference evidence="16" key="1">
    <citation type="submission" date="2016-10" db="EMBL/GenBank/DDBJ databases">
        <authorList>
            <person name="Varghese N."/>
            <person name="Submissions S."/>
        </authorList>
    </citation>
    <scope>NUCLEOTIDE SEQUENCE [LARGE SCALE GENOMIC DNA]</scope>
    <source>
        <strain evidence="16">OK042</strain>
    </source>
</reference>
<dbReference type="CDD" id="cd07717">
    <property type="entry name" value="RNaseZ_ZiPD-like_MBL-fold"/>
    <property type="match status" value="1"/>
</dbReference>
<dbReference type="EMBL" id="FORT01000005">
    <property type="protein sequence ID" value="SFJ75264.1"/>
    <property type="molecule type" value="Genomic_DNA"/>
</dbReference>
<dbReference type="InterPro" id="IPR001279">
    <property type="entry name" value="Metallo-B-lactamas"/>
</dbReference>
<dbReference type="GO" id="GO:0042802">
    <property type="term" value="F:identical protein binding"/>
    <property type="evidence" value="ECO:0007669"/>
    <property type="project" value="UniProtKB-ARBA"/>
</dbReference>
<dbReference type="NCBIfam" id="NF000801">
    <property type="entry name" value="PRK00055.1-3"/>
    <property type="match status" value="1"/>
</dbReference>
<proteinExistence type="inferred from homology"/>
<comment type="subunit">
    <text evidence="1 13">Homodimer.</text>
</comment>
<evidence type="ECO:0000256" key="7">
    <source>
        <dbReference type="ARBA" id="ARBA00022801"/>
    </source>
</evidence>
<comment type="function">
    <text evidence="10">Counteracts the endogenous Pycsar antiviral defense system. Phosphodiesterase that enables metal-dependent hydrolysis of host cyclic nucleotide Pycsar defense signals such as cCMP and cUMP.</text>
</comment>
<dbReference type="GO" id="GO:0008270">
    <property type="term" value="F:zinc ion binding"/>
    <property type="evidence" value="ECO:0007669"/>
    <property type="project" value="UniProtKB-UniRule"/>
</dbReference>
<dbReference type="EC" id="3.1.26.11" evidence="2 13"/>
<comment type="catalytic activity">
    <reaction evidence="11">
        <text>3',5'-cyclic UMP + H2O = UMP + H(+)</text>
        <dbReference type="Rhea" id="RHEA:70575"/>
        <dbReference type="ChEBI" id="CHEBI:15377"/>
        <dbReference type="ChEBI" id="CHEBI:15378"/>
        <dbReference type="ChEBI" id="CHEBI:57865"/>
        <dbReference type="ChEBI" id="CHEBI:184387"/>
    </reaction>
    <physiologicalReaction direction="left-to-right" evidence="11">
        <dbReference type="Rhea" id="RHEA:70576"/>
    </physiologicalReaction>
</comment>
<keyword evidence="8 13" id="KW-0862">Zinc</keyword>
<feature type="domain" description="Metallo-beta-lactamase" evidence="14">
    <location>
        <begin position="201"/>
        <end position="270"/>
    </location>
</feature>
<comment type="similarity">
    <text evidence="13">Belongs to the RNase Z family.</text>
</comment>
<dbReference type="PANTHER" id="PTHR46018">
    <property type="entry name" value="ZINC PHOSPHODIESTERASE ELAC PROTEIN 1"/>
    <property type="match status" value="1"/>
</dbReference>
<feature type="binding site" evidence="13">
    <location>
        <position position="66"/>
    </location>
    <ligand>
        <name>Zn(2+)</name>
        <dbReference type="ChEBI" id="CHEBI:29105"/>
        <label>2</label>
        <note>catalytic</note>
    </ligand>
</feature>
<keyword evidence="4 13" id="KW-0540">Nuclease</keyword>
<evidence type="ECO:0000313" key="16">
    <source>
        <dbReference type="Proteomes" id="UP000198915"/>
    </source>
</evidence>
<feature type="binding site" evidence="13">
    <location>
        <position position="211"/>
    </location>
    <ligand>
        <name>Zn(2+)</name>
        <dbReference type="ChEBI" id="CHEBI:29105"/>
        <label>2</label>
        <note>catalytic</note>
    </ligand>
</feature>
<keyword evidence="6 13" id="KW-0255">Endonuclease</keyword>
<comment type="catalytic activity">
    <reaction evidence="9">
        <text>3',5'-cyclic CMP + H2O = CMP + H(+)</text>
        <dbReference type="Rhea" id="RHEA:72675"/>
        <dbReference type="ChEBI" id="CHEBI:15377"/>
        <dbReference type="ChEBI" id="CHEBI:15378"/>
        <dbReference type="ChEBI" id="CHEBI:58003"/>
        <dbReference type="ChEBI" id="CHEBI:60377"/>
    </reaction>
    <physiologicalReaction direction="left-to-right" evidence="9">
        <dbReference type="Rhea" id="RHEA:72676"/>
    </physiologicalReaction>
</comment>
<keyword evidence="16" id="KW-1185">Reference proteome</keyword>
<dbReference type="NCBIfam" id="TIGR02651">
    <property type="entry name" value="RNase_Z"/>
    <property type="match status" value="1"/>
</dbReference>
<dbReference type="Pfam" id="PF12706">
    <property type="entry name" value="Lactamase_B_2"/>
    <property type="match status" value="1"/>
</dbReference>
<feature type="binding site" evidence="13">
    <location>
        <position position="64"/>
    </location>
    <ligand>
        <name>Zn(2+)</name>
        <dbReference type="ChEBI" id="CHEBI:29105"/>
        <label>1</label>
        <note>catalytic</note>
    </ligand>
</feature>
<evidence type="ECO:0000256" key="1">
    <source>
        <dbReference type="ARBA" id="ARBA00011738"/>
    </source>
</evidence>
<dbReference type="SUPFAM" id="SSF56281">
    <property type="entry name" value="Metallo-hydrolase/oxidoreductase"/>
    <property type="match status" value="1"/>
</dbReference>
<dbReference type="FunFam" id="3.60.15.10:FF:000002">
    <property type="entry name" value="Ribonuclease Z"/>
    <property type="match status" value="1"/>
</dbReference>
<dbReference type="AlphaFoldDB" id="A0A1I3TVI0"/>
<comment type="catalytic activity">
    <reaction evidence="13">
        <text>Endonucleolytic cleavage of RNA, removing extra 3' nucleotides from tRNA precursor, generating 3' termini of tRNAs. A 3'-hydroxy group is left at the tRNA terminus and a 5'-phosphoryl group is left at the trailer molecule.</text>
        <dbReference type="EC" id="3.1.26.11"/>
    </reaction>
</comment>
<organism evidence="15 16">
    <name type="scientific">Brevibacillus centrosporus</name>
    <dbReference type="NCBI Taxonomy" id="54910"/>
    <lineage>
        <taxon>Bacteria</taxon>
        <taxon>Bacillati</taxon>
        <taxon>Bacillota</taxon>
        <taxon>Bacilli</taxon>
        <taxon>Bacillales</taxon>
        <taxon>Paenibacillaceae</taxon>
        <taxon>Brevibacillus</taxon>
    </lineage>
</organism>
<dbReference type="InterPro" id="IPR036866">
    <property type="entry name" value="RibonucZ/Hydroxyglut_hydro"/>
</dbReference>
<gene>
    <name evidence="13" type="primary">rnz</name>
    <name evidence="15" type="ORF">SAMN05518846_105136</name>
</gene>
<dbReference type="PANTHER" id="PTHR46018:SF2">
    <property type="entry name" value="ZINC PHOSPHODIESTERASE ELAC PROTEIN 1"/>
    <property type="match status" value="1"/>
</dbReference>
<evidence type="ECO:0000256" key="8">
    <source>
        <dbReference type="ARBA" id="ARBA00022833"/>
    </source>
</evidence>
<evidence type="ECO:0000256" key="3">
    <source>
        <dbReference type="ARBA" id="ARBA00022694"/>
    </source>
</evidence>
<feature type="binding site" evidence="13">
    <location>
        <position position="62"/>
    </location>
    <ligand>
        <name>Zn(2+)</name>
        <dbReference type="ChEBI" id="CHEBI:29105"/>
        <label>1</label>
        <note>catalytic</note>
    </ligand>
</feature>
<dbReference type="InterPro" id="IPR013471">
    <property type="entry name" value="RNase_Z/BN"/>
</dbReference>
<keyword evidence="5 13" id="KW-0479">Metal-binding</keyword>
<evidence type="ECO:0000256" key="5">
    <source>
        <dbReference type="ARBA" id="ARBA00022723"/>
    </source>
</evidence>
<evidence type="ECO:0000256" key="6">
    <source>
        <dbReference type="ARBA" id="ARBA00022759"/>
    </source>
</evidence>
<comment type="cofactor">
    <cofactor evidence="13">
        <name>Zn(2+)</name>
        <dbReference type="ChEBI" id="CHEBI:29105"/>
    </cofactor>
    <text evidence="13">Binds 2 Zn(2+) ions.</text>
</comment>
<evidence type="ECO:0000313" key="15">
    <source>
        <dbReference type="EMBL" id="SFJ75264.1"/>
    </source>
</evidence>
<dbReference type="Proteomes" id="UP000198915">
    <property type="component" value="Unassembled WGS sequence"/>
</dbReference>